<dbReference type="PANTHER" id="PTHR11802">
    <property type="entry name" value="SERINE PROTEASE FAMILY S10 SERINE CARBOXYPEPTIDASE"/>
    <property type="match status" value="1"/>
</dbReference>
<proteinExistence type="inferred from homology"/>
<dbReference type="Proteomes" id="UP001314170">
    <property type="component" value="Unassembled WGS sequence"/>
</dbReference>
<dbReference type="InterPro" id="IPR029058">
    <property type="entry name" value="AB_hydrolase_fold"/>
</dbReference>
<reference evidence="2 3" key="1">
    <citation type="submission" date="2024-01" db="EMBL/GenBank/DDBJ databases">
        <authorList>
            <person name="Waweru B."/>
        </authorList>
    </citation>
    <scope>NUCLEOTIDE SEQUENCE [LARGE SCALE GENOMIC DNA]</scope>
</reference>
<comment type="caution">
    <text evidence="2">The sequence shown here is derived from an EMBL/GenBank/DDBJ whole genome shotgun (WGS) entry which is preliminary data.</text>
</comment>
<evidence type="ECO:0000313" key="2">
    <source>
        <dbReference type="EMBL" id="CAK7340282.1"/>
    </source>
</evidence>
<gene>
    <name evidence="2" type="ORF">DCAF_LOCUS15363</name>
</gene>
<sequence>MLLQELSLNIVPSDPSGRAGILASRTMKLLIHIGVRKILFTLIPEVSISNNINSLLVSGDKYSVGRAVDDKILSLPGQPRVSFQQYAGYVTVDENQDRALFYYFVEAESDPASKPLVLWLNGGPGCSSVGAGAFGENGPFRPSGGGSLVRNDYSWNKGCPT</sequence>
<dbReference type="PANTHER" id="PTHR11802:SF421">
    <property type="entry name" value="CARBOXYPEPTIDASE"/>
    <property type="match status" value="1"/>
</dbReference>
<organism evidence="2 3">
    <name type="scientific">Dovyalis caffra</name>
    <dbReference type="NCBI Taxonomy" id="77055"/>
    <lineage>
        <taxon>Eukaryota</taxon>
        <taxon>Viridiplantae</taxon>
        <taxon>Streptophyta</taxon>
        <taxon>Embryophyta</taxon>
        <taxon>Tracheophyta</taxon>
        <taxon>Spermatophyta</taxon>
        <taxon>Magnoliopsida</taxon>
        <taxon>eudicotyledons</taxon>
        <taxon>Gunneridae</taxon>
        <taxon>Pentapetalae</taxon>
        <taxon>rosids</taxon>
        <taxon>fabids</taxon>
        <taxon>Malpighiales</taxon>
        <taxon>Salicaceae</taxon>
        <taxon>Flacourtieae</taxon>
        <taxon>Dovyalis</taxon>
    </lineage>
</organism>
<keyword evidence="3" id="KW-1185">Reference proteome</keyword>
<dbReference type="GO" id="GO:0006508">
    <property type="term" value="P:proteolysis"/>
    <property type="evidence" value="ECO:0007669"/>
    <property type="project" value="InterPro"/>
</dbReference>
<accession>A0AAV1RVJ7</accession>
<comment type="similarity">
    <text evidence="1">Belongs to the peptidase S10 family.</text>
</comment>
<dbReference type="Gene3D" id="3.40.50.1820">
    <property type="entry name" value="alpha/beta hydrolase"/>
    <property type="match status" value="1"/>
</dbReference>
<evidence type="ECO:0008006" key="4">
    <source>
        <dbReference type="Google" id="ProtNLM"/>
    </source>
</evidence>
<dbReference type="Pfam" id="PF00450">
    <property type="entry name" value="Peptidase_S10"/>
    <property type="match status" value="1"/>
</dbReference>
<dbReference type="AlphaFoldDB" id="A0AAV1RVJ7"/>
<evidence type="ECO:0000313" key="3">
    <source>
        <dbReference type="Proteomes" id="UP001314170"/>
    </source>
</evidence>
<dbReference type="GO" id="GO:0005773">
    <property type="term" value="C:vacuole"/>
    <property type="evidence" value="ECO:0007669"/>
    <property type="project" value="TreeGrafter"/>
</dbReference>
<dbReference type="GO" id="GO:0004185">
    <property type="term" value="F:serine-type carboxypeptidase activity"/>
    <property type="evidence" value="ECO:0007669"/>
    <property type="project" value="InterPro"/>
</dbReference>
<evidence type="ECO:0000256" key="1">
    <source>
        <dbReference type="ARBA" id="ARBA00009431"/>
    </source>
</evidence>
<dbReference type="FunFam" id="3.40.50.1820:FF:000912">
    <property type="entry name" value="Uncharacterized protein"/>
    <property type="match status" value="1"/>
</dbReference>
<dbReference type="EMBL" id="CAWUPB010001159">
    <property type="protein sequence ID" value="CAK7340282.1"/>
    <property type="molecule type" value="Genomic_DNA"/>
</dbReference>
<dbReference type="SUPFAM" id="SSF53474">
    <property type="entry name" value="alpha/beta-Hydrolases"/>
    <property type="match status" value="1"/>
</dbReference>
<dbReference type="InterPro" id="IPR001563">
    <property type="entry name" value="Peptidase_S10"/>
</dbReference>
<protein>
    <recommendedName>
        <fullName evidence="4">Serine carboxypeptidase-like 45</fullName>
    </recommendedName>
</protein>
<name>A0AAV1RVJ7_9ROSI</name>